<feature type="compositionally biased region" description="Basic and acidic residues" evidence="5">
    <location>
        <begin position="712"/>
        <end position="721"/>
    </location>
</feature>
<feature type="compositionally biased region" description="Low complexity" evidence="5">
    <location>
        <begin position="409"/>
        <end position="418"/>
    </location>
</feature>
<dbReference type="EnsemblMetazoa" id="XM_031924207">
    <property type="protein sequence ID" value="XP_031780067"/>
    <property type="gene ID" value="LOC100118014"/>
</dbReference>
<organism evidence="8 9">
    <name type="scientific">Nasonia vitripennis</name>
    <name type="common">Parasitic wasp</name>
    <dbReference type="NCBI Taxonomy" id="7425"/>
    <lineage>
        <taxon>Eukaryota</taxon>
        <taxon>Metazoa</taxon>
        <taxon>Ecdysozoa</taxon>
        <taxon>Arthropoda</taxon>
        <taxon>Hexapoda</taxon>
        <taxon>Insecta</taxon>
        <taxon>Pterygota</taxon>
        <taxon>Neoptera</taxon>
        <taxon>Endopterygota</taxon>
        <taxon>Hymenoptera</taxon>
        <taxon>Apocrita</taxon>
        <taxon>Proctotrupomorpha</taxon>
        <taxon>Chalcidoidea</taxon>
        <taxon>Pteromalidae</taxon>
        <taxon>Pteromalinae</taxon>
        <taxon>Nasonia</taxon>
    </lineage>
</organism>
<dbReference type="RefSeq" id="XP_031780067.1">
    <property type="nucleotide sequence ID" value="XM_031924207.1"/>
</dbReference>
<dbReference type="InterPro" id="IPR007889">
    <property type="entry name" value="HTH_Psq"/>
</dbReference>
<dbReference type="CTD" id="38007"/>
<dbReference type="Gene3D" id="3.30.710.10">
    <property type="entry name" value="Potassium Channel Kv1.1, Chain A"/>
    <property type="match status" value="1"/>
</dbReference>
<feature type="compositionally biased region" description="Basic residues" evidence="5">
    <location>
        <begin position="222"/>
        <end position="231"/>
    </location>
</feature>
<evidence type="ECO:0000256" key="2">
    <source>
        <dbReference type="ARBA" id="ARBA00023125"/>
    </source>
</evidence>
<evidence type="ECO:0000259" key="6">
    <source>
        <dbReference type="PROSITE" id="PS50097"/>
    </source>
</evidence>
<dbReference type="GO" id="GO:0005634">
    <property type="term" value="C:nucleus"/>
    <property type="evidence" value="ECO:0007669"/>
    <property type="project" value="UniProtKB-SubCell"/>
</dbReference>
<evidence type="ECO:0000313" key="9">
    <source>
        <dbReference type="Proteomes" id="UP000002358"/>
    </source>
</evidence>
<keyword evidence="3 4" id="KW-0539">Nucleus</keyword>
<feature type="compositionally biased region" description="Polar residues" evidence="5">
    <location>
        <begin position="173"/>
        <end position="185"/>
    </location>
</feature>
<dbReference type="PROSITE" id="PS50097">
    <property type="entry name" value="BTB"/>
    <property type="match status" value="1"/>
</dbReference>
<evidence type="ECO:0000259" key="7">
    <source>
        <dbReference type="PROSITE" id="PS50960"/>
    </source>
</evidence>
<dbReference type="InterPro" id="IPR000210">
    <property type="entry name" value="BTB/POZ_dom"/>
</dbReference>
<accession>A0A7M7Q4A5</accession>
<dbReference type="PANTHER" id="PTHR23110:SF101">
    <property type="entry name" value="PROTEIN JIM LOVELL"/>
    <property type="match status" value="1"/>
</dbReference>
<dbReference type="Proteomes" id="UP000002358">
    <property type="component" value="Chromosome 2"/>
</dbReference>
<dbReference type="GeneID" id="100118014"/>
<sequence>MSCSAAEESPDGMAVQSHYSLRWNNHQTHILQAFEALLHAEVLVDVTLVCADQSLRAHKVVLSVCSPFFERIFAEHPCKHPVIVLKDFPGREIMALIDFMYRGEVRVGREDLPGLIHAAESLQIRGLASSEPRLATPPITPTTDVLMQEPATPEPARQTLSPREDEEEMSECATPSSSAGGNPHSNLLHREHREHSRLPHMGHLNFNNLRELRDGCGSPLMPRRKQARPRRRSGELPQDLSRPHPPPSLSPPSQGLNLSSSSTNSSGHNQQREQPQSEQPPRSPSNHELEQEPTMPEEEEEEEEEEEVAENLSMKRELKRSLSPAPSTDGHAVKSESEAASSPRGSPLAATPGGGAGLHPDTSFSDLPAAGLTAMSALSLTPPQHHGSEYLTSLGQFAAQWLPNHHHQQQQQQQQPGQHPRHPRDGSPHGGKPGSGGAQGPPPPGFPFQQGESPLAARGAFPGLDGMTPLFPHGPPLDLHDSFKPESFHGLFVGASLGHHHPHHPGKKPKKHRSDGIPRRWSDHSRGLPVCRPKGQHSAPRGGPPRSWTNADLTEALTMVWNKKMTTSQASRVYGIPYNSLLMYVRGKYGKSLKLEQLRRDCTAGEVLNSLNNNAVKQLDGGAAPPPPPPPPPPPGSHPRLPPLPPGLHEAEANFAHHPLLSGGLAQGFFPDFGSFPVPVNMVHLLPPSEQKAFEPPTKPQPGNNSASNGQREQRPEEQQLRSRSPSPAPVSLGEGLMPPPAQSAPALLQQNGAD</sequence>
<feature type="region of interest" description="Disordered" evidence="5">
    <location>
        <begin position="494"/>
        <end position="549"/>
    </location>
</feature>
<dbReference type="FunCoup" id="A0A7M7Q4A5">
    <property type="interactions" value="36"/>
</dbReference>
<dbReference type="InterPro" id="IPR011333">
    <property type="entry name" value="SKP1/BTB/POZ_sf"/>
</dbReference>
<dbReference type="GO" id="GO:0006357">
    <property type="term" value="P:regulation of transcription by RNA polymerase II"/>
    <property type="evidence" value="ECO:0007669"/>
    <property type="project" value="TreeGrafter"/>
</dbReference>
<dbReference type="SUPFAM" id="SSF54695">
    <property type="entry name" value="POZ domain"/>
    <property type="match status" value="1"/>
</dbReference>
<evidence type="ECO:0000256" key="5">
    <source>
        <dbReference type="SAM" id="MobiDB-lite"/>
    </source>
</evidence>
<evidence type="ECO:0008006" key="10">
    <source>
        <dbReference type="Google" id="ProtNLM"/>
    </source>
</evidence>
<name>A0A7M7Q4A5_NASVI</name>
<evidence type="ECO:0000256" key="1">
    <source>
        <dbReference type="ARBA" id="ARBA00004123"/>
    </source>
</evidence>
<dbReference type="FunFam" id="1.10.10.60:FF:000019">
    <property type="entry name" value="Ligand-dependent corepressor isoform 1"/>
    <property type="match status" value="1"/>
</dbReference>
<feature type="compositionally biased region" description="Basic and acidic residues" evidence="5">
    <location>
        <begin position="514"/>
        <end position="526"/>
    </location>
</feature>
<dbReference type="InterPro" id="IPR051095">
    <property type="entry name" value="Dros_DevTransReg"/>
</dbReference>
<dbReference type="Gene3D" id="1.10.10.60">
    <property type="entry name" value="Homeodomain-like"/>
    <property type="match status" value="1"/>
</dbReference>
<feature type="DNA-binding region" description="H-T-H motif" evidence="4">
    <location>
        <begin position="567"/>
        <end position="587"/>
    </location>
</feature>
<dbReference type="PANTHER" id="PTHR23110">
    <property type="entry name" value="BTB DOMAIN TRANSCRIPTION FACTOR"/>
    <property type="match status" value="1"/>
</dbReference>
<feature type="region of interest" description="Disordered" evidence="5">
    <location>
        <begin position="616"/>
        <end position="650"/>
    </location>
</feature>
<dbReference type="SMR" id="A0A7M7Q4A5"/>
<evidence type="ECO:0000256" key="3">
    <source>
        <dbReference type="ARBA" id="ARBA00023242"/>
    </source>
</evidence>
<keyword evidence="2 4" id="KW-0238">DNA-binding</keyword>
<evidence type="ECO:0000313" key="8">
    <source>
        <dbReference type="EnsemblMetazoa" id="XP_031780066"/>
    </source>
</evidence>
<proteinExistence type="predicted"/>
<dbReference type="InterPro" id="IPR009057">
    <property type="entry name" value="Homeodomain-like_sf"/>
</dbReference>
<dbReference type="SMART" id="SM00225">
    <property type="entry name" value="BTB"/>
    <property type="match status" value="1"/>
</dbReference>
<dbReference type="GO" id="GO:0003677">
    <property type="term" value="F:DNA binding"/>
    <property type="evidence" value="ECO:0007669"/>
    <property type="project" value="UniProtKB-UniRule"/>
</dbReference>
<feature type="region of interest" description="Disordered" evidence="5">
    <location>
        <begin position="214"/>
        <end position="367"/>
    </location>
</feature>
<dbReference type="AlphaFoldDB" id="A0A7M7Q4A5"/>
<dbReference type="SUPFAM" id="SSF46689">
    <property type="entry name" value="Homeodomain-like"/>
    <property type="match status" value="1"/>
</dbReference>
<dbReference type="Pfam" id="PF05225">
    <property type="entry name" value="HTH_psq"/>
    <property type="match status" value="1"/>
</dbReference>
<comment type="subcellular location">
    <subcellularLocation>
        <location evidence="1 4">Nucleus</location>
    </subcellularLocation>
</comment>
<dbReference type="RefSeq" id="XP_031780066.1">
    <property type="nucleotide sequence ID" value="XM_031924206.2"/>
</dbReference>
<dbReference type="KEGG" id="nvi:100118014"/>
<dbReference type="PROSITE" id="PS50960">
    <property type="entry name" value="HTH_PSQ"/>
    <property type="match status" value="1"/>
</dbReference>
<feature type="region of interest" description="Disordered" evidence="5">
    <location>
        <begin position="400"/>
        <end position="473"/>
    </location>
</feature>
<feature type="compositionally biased region" description="Polar residues" evidence="5">
    <location>
        <begin position="701"/>
        <end position="710"/>
    </location>
</feature>
<dbReference type="EnsemblMetazoa" id="XM_031924206">
    <property type="protein sequence ID" value="XP_031780066"/>
    <property type="gene ID" value="LOC100118014"/>
</dbReference>
<keyword evidence="9" id="KW-1185">Reference proteome</keyword>
<dbReference type="InParanoid" id="A0A7M7Q4A5"/>
<protein>
    <recommendedName>
        <fullName evidence="10">Protein jim lovell</fullName>
    </recommendedName>
</protein>
<feature type="region of interest" description="Disordered" evidence="5">
    <location>
        <begin position="690"/>
        <end position="755"/>
    </location>
</feature>
<dbReference type="Pfam" id="PF00651">
    <property type="entry name" value="BTB"/>
    <property type="match status" value="1"/>
</dbReference>
<feature type="compositionally biased region" description="Acidic residues" evidence="5">
    <location>
        <begin position="295"/>
        <end position="309"/>
    </location>
</feature>
<reference evidence="8" key="1">
    <citation type="submission" date="2021-01" db="UniProtKB">
        <authorList>
            <consortium name="EnsemblMetazoa"/>
        </authorList>
    </citation>
    <scope>IDENTIFICATION</scope>
</reference>
<feature type="compositionally biased region" description="Low complexity" evidence="5">
    <location>
        <begin position="251"/>
        <end position="280"/>
    </location>
</feature>
<feature type="region of interest" description="Disordered" evidence="5">
    <location>
        <begin position="129"/>
        <end position="187"/>
    </location>
</feature>
<feature type="compositionally biased region" description="Pro residues" evidence="5">
    <location>
        <begin position="624"/>
        <end position="646"/>
    </location>
</feature>
<feature type="compositionally biased region" description="Basic residues" evidence="5">
    <location>
        <begin position="498"/>
        <end position="513"/>
    </location>
</feature>
<feature type="domain" description="BTB" evidence="6">
    <location>
        <begin position="44"/>
        <end position="109"/>
    </location>
</feature>
<dbReference type="CDD" id="cd18315">
    <property type="entry name" value="BTB_POZ_BAB-like"/>
    <property type="match status" value="1"/>
</dbReference>
<feature type="domain" description="HTH psq-type" evidence="7">
    <location>
        <begin position="539"/>
        <end position="591"/>
    </location>
</feature>
<feature type="compositionally biased region" description="Gly residues" evidence="5">
    <location>
        <begin position="428"/>
        <end position="439"/>
    </location>
</feature>
<dbReference type="OrthoDB" id="10261408at2759"/>
<feature type="compositionally biased region" description="Low complexity" evidence="5">
    <location>
        <begin position="744"/>
        <end position="755"/>
    </location>
</feature>
<evidence type="ECO:0000256" key="4">
    <source>
        <dbReference type="PROSITE-ProRule" id="PRU00320"/>
    </source>
</evidence>